<keyword evidence="1" id="KW-1133">Transmembrane helix</keyword>
<feature type="transmembrane region" description="Helical" evidence="1">
    <location>
        <begin position="158"/>
        <end position="177"/>
    </location>
</feature>
<evidence type="ECO:0000313" key="3">
    <source>
        <dbReference type="Proteomes" id="UP000563151"/>
    </source>
</evidence>
<dbReference type="RefSeq" id="WP_173702712.1">
    <property type="nucleotide sequence ID" value="NZ_JABSWD010000001.1"/>
</dbReference>
<gene>
    <name evidence="2" type="ORF">HGG79_00210</name>
</gene>
<keyword evidence="1" id="KW-0812">Transmembrane</keyword>
<accession>A0A923E4K8</accession>
<feature type="transmembrane region" description="Helical" evidence="1">
    <location>
        <begin position="96"/>
        <end position="120"/>
    </location>
</feature>
<protein>
    <submittedName>
        <fullName evidence="2">ABC transporter permease</fullName>
    </submittedName>
</protein>
<dbReference type="Proteomes" id="UP000563151">
    <property type="component" value="Unassembled WGS sequence"/>
</dbReference>
<organism evidence="2 3">
    <name type="scientific">Clostridium tetanomorphum</name>
    <dbReference type="NCBI Taxonomy" id="1553"/>
    <lineage>
        <taxon>Bacteria</taxon>
        <taxon>Bacillati</taxon>
        <taxon>Bacillota</taxon>
        <taxon>Clostridia</taxon>
        <taxon>Eubacteriales</taxon>
        <taxon>Clostridiaceae</taxon>
        <taxon>Clostridium</taxon>
    </lineage>
</organism>
<dbReference type="EMBL" id="JAAZWO010000001">
    <property type="protein sequence ID" value="MBC2396208.1"/>
    <property type="molecule type" value="Genomic_DNA"/>
</dbReference>
<name>A0A923E4K8_CLOTT</name>
<sequence length="233" mass="25525">MKVLTLDMKMKGFFKGTIISLSMLLGFLLVGIEGEILFLNYPKAAIKGTAVALLSLLPYIILVTLSVSLTREFENKTDKTIFTGIFTRTEIIISKLMSFVATGLVCCVFYIVVSIIFGGFSFKGTVNSVMTFTIYTFALGSFTLLVSAITSNGIITGLIIYALHFDLSLAVLGQAMASTKSLFVKRAIENLPFFIANTGFKAGMYTFQQAFVMILYGVLALIITFVIINKKNI</sequence>
<feature type="transmembrane region" description="Helical" evidence="1">
    <location>
        <begin position="132"/>
        <end position="151"/>
    </location>
</feature>
<dbReference type="AlphaFoldDB" id="A0A923E4K8"/>
<feature type="transmembrane region" description="Helical" evidence="1">
    <location>
        <begin position="44"/>
        <end position="69"/>
    </location>
</feature>
<keyword evidence="1" id="KW-0472">Membrane</keyword>
<evidence type="ECO:0000313" key="2">
    <source>
        <dbReference type="EMBL" id="MBC2396208.1"/>
    </source>
</evidence>
<proteinExistence type="predicted"/>
<keyword evidence="3" id="KW-1185">Reference proteome</keyword>
<evidence type="ECO:0000256" key="1">
    <source>
        <dbReference type="SAM" id="Phobius"/>
    </source>
</evidence>
<feature type="transmembrane region" description="Helical" evidence="1">
    <location>
        <begin position="210"/>
        <end position="228"/>
    </location>
</feature>
<reference evidence="2 3" key="1">
    <citation type="submission" date="2020-04" db="EMBL/GenBank/DDBJ databases">
        <title>Genomic insights into acetone-butanol-ethanol (ABE) fermentation by sequencing solventogenic clostridia strains.</title>
        <authorList>
            <person name="Brown S."/>
        </authorList>
    </citation>
    <scope>NUCLEOTIDE SEQUENCE [LARGE SCALE GENOMIC DNA]</scope>
    <source>
        <strain evidence="2 3">DJ011</strain>
    </source>
</reference>
<comment type="caution">
    <text evidence="2">The sequence shown here is derived from an EMBL/GenBank/DDBJ whole genome shotgun (WGS) entry which is preliminary data.</text>
</comment>
<feature type="transmembrane region" description="Helical" evidence="1">
    <location>
        <begin position="12"/>
        <end position="32"/>
    </location>
</feature>